<sequence>MDNLTFISSLAWPITVIIVLCFLKDPISKAIPLITKVKYKDIDIEFQKIETEYQGAATSSQGDGSLENHMLVPIKSLLKIAEVSPKVAVIEAGRSLKFEFEDSVSRFLSCSKSNVSSDKDMNIGYFQNNPVLIGLGKLLKIREDLMDNPEYEVTEQNARKYIFTANKYCKLLKSLFPVV</sequence>
<feature type="transmembrane region" description="Helical" evidence="1">
    <location>
        <begin position="6"/>
        <end position="23"/>
    </location>
</feature>
<dbReference type="AlphaFoldDB" id="A0AA91I5S6"/>
<proteinExistence type="predicted"/>
<evidence type="ECO:0000256" key="1">
    <source>
        <dbReference type="SAM" id="Phobius"/>
    </source>
</evidence>
<evidence type="ECO:0000313" key="3">
    <source>
        <dbReference type="Proteomes" id="UP000077734"/>
    </source>
</evidence>
<keyword evidence="3" id="KW-1185">Reference proteome</keyword>
<keyword evidence="1" id="KW-0812">Transmembrane</keyword>
<evidence type="ECO:0000313" key="2">
    <source>
        <dbReference type="EMBL" id="OAI27464.1"/>
    </source>
</evidence>
<reference evidence="2 3" key="1">
    <citation type="submission" date="2016-03" db="EMBL/GenBank/DDBJ databases">
        <authorList>
            <person name="Heylen K."/>
            <person name="De Vos P."/>
            <person name="Vekeman B."/>
        </authorList>
    </citation>
    <scope>NUCLEOTIDE SEQUENCE [LARGE SCALE GENOMIC DNA]</scope>
    <source>
        <strain evidence="2 3">R-49807</strain>
    </source>
</reference>
<dbReference type="RefSeq" id="WP_064026225.1">
    <property type="nucleotide sequence ID" value="NZ_LUUL01000063.1"/>
</dbReference>
<protein>
    <submittedName>
        <fullName evidence="2">Uncharacterized protein</fullName>
    </submittedName>
</protein>
<comment type="caution">
    <text evidence="2">The sequence shown here is derived from an EMBL/GenBank/DDBJ whole genome shotgun (WGS) entry which is preliminary data.</text>
</comment>
<keyword evidence="1" id="KW-0472">Membrane</keyword>
<name>A0AA91I5S6_9GAMM</name>
<dbReference type="Proteomes" id="UP000077734">
    <property type="component" value="Unassembled WGS sequence"/>
</dbReference>
<gene>
    <name evidence="2" type="ORF">A1356_08970</name>
</gene>
<organism evidence="2 3">
    <name type="scientific">Methylomonas koyamae</name>
    <dbReference type="NCBI Taxonomy" id="702114"/>
    <lineage>
        <taxon>Bacteria</taxon>
        <taxon>Pseudomonadati</taxon>
        <taxon>Pseudomonadota</taxon>
        <taxon>Gammaproteobacteria</taxon>
        <taxon>Methylococcales</taxon>
        <taxon>Methylococcaceae</taxon>
        <taxon>Methylomonas</taxon>
    </lineage>
</organism>
<keyword evidence="1" id="KW-1133">Transmembrane helix</keyword>
<accession>A0AA91I5S6</accession>
<dbReference type="EMBL" id="LUUL01000063">
    <property type="protein sequence ID" value="OAI27464.1"/>
    <property type="molecule type" value="Genomic_DNA"/>
</dbReference>